<dbReference type="AlphaFoldDB" id="A0A916RGE7"/>
<feature type="chain" id="PRO_5037340558" evidence="2">
    <location>
        <begin position="21"/>
        <end position="61"/>
    </location>
</feature>
<evidence type="ECO:0000313" key="3">
    <source>
        <dbReference type="EMBL" id="GGA53401.1"/>
    </source>
</evidence>
<protein>
    <submittedName>
        <fullName evidence="3">Uncharacterized protein</fullName>
    </submittedName>
</protein>
<name>A0A916RGE7_9HYPH</name>
<evidence type="ECO:0000256" key="1">
    <source>
        <dbReference type="SAM" id="Phobius"/>
    </source>
</evidence>
<evidence type="ECO:0000256" key="2">
    <source>
        <dbReference type="SAM" id="SignalP"/>
    </source>
</evidence>
<keyword evidence="4" id="KW-1185">Reference proteome</keyword>
<keyword evidence="1" id="KW-1133">Transmembrane helix</keyword>
<keyword evidence="2" id="KW-0732">Signal</keyword>
<sequence length="61" mass="6500">MRIVFPAIAFSAAFTLPAYAYLDPGTGSMVLQAIIGAIAVGGAAVSVYWNKFKSLFTTRKK</sequence>
<reference evidence="3" key="2">
    <citation type="submission" date="2020-09" db="EMBL/GenBank/DDBJ databases">
        <authorList>
            <person name="Sun Q."/>
            <person name="Zhou Y."/>
        </authorList>
    </citation>
    <scope>NUCLEOTIDE SEQUENCE</scope>
    <source>
        <strain evidence="3">CGMCC 1.15320</strain>
    </source>
</reference>
<proteinExistence type="predicted"/>
<reference evidence="3" key="1">
    <citation type="journal article" date="2014" name="Int. J. Syst. Evol. Microbiol.">
        <title>Complete genome sequence of Corynebacterium casei LMG S-19264T (=DSM 44701T), isolated from a smear-ripened cheese.</title>
        <authorList>
            <consortium name="US DOE Joint Genome Institute (JGI-PGF)"/>
            <person name="Walter F."/>
            <person name="Albersmeier A."/>
            <person name="Kalinowski J."/>
            <person name="Ruckert C."/>
        </authorList>
    </citation>
    <scope>NUCLEOTIDE SEQUENCE</scope>
    <source>
        <strain evidence="3">CGMCC 1.15320</strain>
    </source>
</reference>
<organism evidence="3 4">
    <name type="scientific">Nitratireductor aestuarii</name>
    <dbReference type="NCBI Taxonomy" id="1735103"/>
    <lineage>
        <taxon>Bacteria</taxon>
        <taxon>Pseudomonadati</taxon>
        <taxon>Pseudomonadota</taxon>
        <taxon>Alphaproteobacteria</taxon>
        <taxon>Hyphomicrobiales</taxon>
        <taxon>Phyllobacteriaceae</taxon>
        <taxon>Nitratireductor</taxon>
    </lineage>
</organism>
<feature type="transmembrane region" description="Helical" evidence="1">
    <location>
        <begin position="30"/>
        <end position="50"/>
    </location>
</feature>
<dbReference type="EMBL" id="BMIF01000001">
    <property type="protein sequence ID" value="GGA53401.1"/>
    <property type="molecule type" value="Genomic_DNA"/>
</dbReference>
<dbReference type="Proteomes" id="UP000636264">
    <property type="component" value="Unassembled WGS sequence"/>
</dbReference>
<gene>
    <name evidence="3" type="ORF">GCM10011385_03530</name>
</gene>
<feature type="signal peptide" evidence="2">
    <location>
        <begin position="1"/>
        <end position="20"/>
    </location>
</feature>
<evidence type="ECO:0000313" key="4">
    <source>
        <dbReference type="Proteomes" id="UP000636264"/>
    </source>
</evidence>
<accession>A0A916RGE7</accession>
<keyword evidence="1" id="KW-0472">Membrane</keyword>
<comment type="caution">
    <text evidence="3">The sequence shown here is derived from an EMBL/GenBank/DDBJ whole genome shotgun (WGS) entry which is preliminary data.</text>
</comment>
<keyword evidence="1" id="KW-0812">Transmembrane</keyword>
<dbReference type="RefSeq" id="WP_188719207.1">
    <property type="nucleotide sequence ID" value="NZ_BMIF01000001.1"/>
</dbReference>